<proteinExistence type="predicted"/>
<keyword evidence="1" id="KW-1133">Transmembrane helix</keyword>
<protein>
    <submittedName>
        <fullName evidence="3">High cysteine membrane protein</fullName>
    </submittedName>
</protein>
<dbReference type="Pfam" id="PF03302">
    <property type="entry name" value="VSP"/>
    <property type="match status" value="1"/>
</dbReference>
<gene>
    <name evidence="3" type="ORF">GMRT_15189</name>
</gene>
<feature type="transmembrane region" description="Helical" evidence="1">
    <location>
        <begin position="433"/>
        <end position="458"/>
    </location>
</feature>
<dbReference type="SUPFAM" id="SSF57184">
    <property type="entry name" value="Growth factor receptor domain"/>
    <property type="match status" value="3"/>
</dbReference>
<keyword evidence="4" id="KW-1185">Reference proteome</keyword>
<dbReference type="Proteomes" id="UP000315496">
    <property type="component" value="Chromosome 2"/>
</dbReference>
<comment type="caution">
    <text evidence="3">The sequence shown here is derived from an EMBL/GenBank/DDBJ whole genome shotgun (WGS) entry which is preliminary data.</text>
</comment>
<feature type="signal peptide" evidence="2">
    <location>
        <begin position="1"/>
        <end position="15"/>
    </location>
</feature>
<dbReference type="InterPro" id="IPR052798">
    <property type="entry name" value="Giardia_VSA"/>
</dbReference>
<feature type="chain" id="PRO_5021235158" evidence="2">
    <location>
        <begin position="16"/>
        <end position="483"/>
    </location>
</feature>
<dbReference type="AlphaFoldDB" id="A0A4Z1ST04"/>
<keyword evidence="2" id="KW-0732">Signal</keyword>
<evidence type="ECO:0000313" key="3">
    <source>
        <dbReference type="EMBL" id="TNJ28125.1"/>
    </source>
</evidence>
<evidence type="ECO:0000256" key="1">
    <source>
        <dbReference type="SAM" id="Phobius"/>
    </source>
</evidence>
<dbReference type="OrthoDB" id="10268124at2759"/>
<organism evidence="3 4">
    <name type="scientific">Giardia muris</name>
    <dbReference type="NCBI Taxonomy" id="5742"/>
    <lineage>
        <taxon>Eukaryota</taxon>
        <taxon>Metamonada</taxon>
        <taxon>Diplomonadida</taxon>
        <taxon>Hexamitidae</taxon>
        <taxon>Giardiinae</taxon>
        <taxon>Giardia</taxon>
    </lineage>
</organism>
<dbReference type="EMBL" id="VDLU01000002">
    <property type="protein sequence ID" value="TNJ28125.1"/>
    <property type="molecule type" value="Genomic_DNA"/>
</dbReference>
<sequence length="483" mass="51411">MVLLLVVIFVSFIYGDEPSCPSGMAIYYPDSNTVPICVSCTSNGEPNCRACTAQGPDTTTCFLCNDEYVLDSAMHCVSCGDETRGGFSDCDDCTIRTINSQETITCTSCTSGLYLSVAGTACVAAAACEENSHPNFDKCVCDDGYVLKDEKCVLPCPKGYEIASEIVLETCPVGYYKDDKKCTCTPCGSTISNCQTCTIGFRGTPKCLYCGDHGWINADGTCRGTCSERECILCSGDAEYPLCHLCKDGFLVSPEMTCIPQFDVTQVCPNDYVVISGTKYCTRCGPGSVSINGICTSLNGREGILGCTNANNDGTCLLCSGRYLSIGGGCFSVEQAPGMLVCSETKNGDCISSSVMGPALNYPGLYVQNGKLQQCPSNCSSCTETTCIECRLGYYMGSEGCIACNQTQKGCGTCIDSPLGFTCLSWPKTTLPVWATVCIVLVCVTILVVVAAVLGWWFGCRKKRANLLSVTSVSDSMQVDDRV</sequence>
<evidence type="ECO:0000256" key="2">
    <source>
        <dbReference type="SAM" id="SignalP"/>
    </source>
</evidence>
<dbReference type="InterPro" id="IPR005127">
    <property type="entry name" value="Giardia_VSP"/>
</dbReference>
<evidence type="ECO:0000313" key="4">
    <source>
        <dbReference type="Proteomes" id="UP000315496"/>
    </source>
</evidence>
<accession>A0A4Z1ST04</accession>
<dbReference type="VEuPathDB" id="GiardiaDB:GMRT_15189"/>
<dbReference type="PANTHER" id="PTHR23275:SF100">
    <property type="entry name" value="EGF-LIKE DOMAIN-CONTAINING PROTEIN"/>
    <property type="match status" value="1"/>
</dbReference>
<dbReference type="PANTHER" id="PTHR23275">
    <property type="entry name" value="CABRIOLET.-RELATED"/>
    <property type="match status" value="1"/>
</dbReference>
<keyword evidence="1" id="KW-0472">Membrane</keyword>
<dbReference type="InterPro" id="IPR009030">
    <property type="entry name" value="Growth_fac_rcpt_cys_sf"/>
</dbReference>
<reference evidence="3 4" key="1">
    <citation type="submission" date="2019-05" db="EMBL/GenBank/DDBJ databases">
        <title>The compact genome of Giardia muris reveals important steps in the evolution of intestinal protozoan parasites.</title>
        <authorList>
            <person name="Xu F."/>
            <person name="Jimenez-Gonzalez A."/>
            <person name="Einarsson E."/>
            <person name="Astvaldsson A."/>
            <person name="Peirasmaki D."/>
            <person name="Eckmann L."/>
            <person name="Andersson J.O."/>
            <person name="Svard S.G."/>
            <person name="Jerlstrom-Hultqvist J."/>
        </authorList>
    </citation>
    <scope>NUCLEOTIDE SEQUENCE [LARGE SCALE GENOMIC DNA]</scope>
    <source>
        <strain evidence="3 4">Roberts-Thomson</strain>
    </source>
</reference>
<keyword evidence="1" id="KW-0812">Transmembrane</keyword>
<name>A0A4Z1ST04_GIAMU</name>